<gene>
    <name evidence="3" type="ORF">TARUN_4620</name>
</gene>
<dbReference type="PANTHER" id="PTHR10828:SF50">
    <property type="entry name" value="REDUCTASE (ARC2), PUTATIVE (AFU_ORTHOLOGUE AFUA_6G13400)-RELATED"/>
    <property type="match status" value="1"/>
</dbReference>
<evidence type="ECO:0000259" key="2">
    <source>
        <dbReference type="PROSITE" id="PS50206"/>
    </source>
</evidence>
<dbReference type="EMBL" id="PXOA01000270">
    <property type="protein sequence ID" value="RFU77627.1"/>
    <property type="molecule type" value="Genomic_DNA"/>
</dbReference>
<dbReference type="Pfam" id="PF00581">
    <property type="entry name" value="Rhodanese"/>
    <property type="match status" value="1"/>
</dbReference>
<dbReference type="SUPFAM" id="SSF52821">
    <property type="entry name" value="Rhodanese/Cell cycle control phosphatase"/>
    <property type="match status" value="1"/>
</dbReference>
<dbReference type="SMART" id="SM00450">
    <property type="entry name" value="RHOD"/>
    <property type="match status" value="1"/>
</dbReference>
<dbReference type="AlphaFoldDB" id="A0A395NP61"/>
<dbReference type="GO" id="GO:0004725">
    <property type="term" value="F:protein tyrosine phosphatase activity"/>
    <property type="evidence" value="ECO:0007669"/>
    <property type="project" value="TreeGrafter"/>
</dbReference>
<dbReference type="PANTHER" id="PTHR10828">
    <property type="entry name" value="M-PHASE INDUCER PHOSPHATASE DUAL SPECIFICITY PHOSPHATASE CDC25"/>
    <property type="match status" value="1"/>
</dbReference>
<dbReference type="Gene3D" id="3.40.250.10">
    <property type="entry name" value="Rhodanese-like domain"/>
    <property type="match status" value="1"/>
</dbReference>
<dbReference type="STRING" id="490622.A0A395NP61"/>
<dbReference type="InterPro" id="IPR036873">
    <property type="entry name" value="Rhodanese-like_dom_sf"/>
</dbReference>
<name>A0A395NP61_TRIAR</name>
<feature type="domain" description="Rhodanese" evidence="2">
    <location>
        <begin position="51"/>
        <end position="151"/>
    </location>
</feature>
<feature type="compositionally biased region" description="Polar residues" evidence="1">
    <location>
        <begin position="1"/>
        <end position="17"/>
    </location>
</feature>
<evidence type="ECO:0000313" key="3">
    <source>
        <dbReference type="EMBL" id="RFU77627.1"/>
    </source>
</evidence>
<dbReference type="GO" id="GO:0005634">
    <property type="term" value="C:nucleus"/>
    <property type="evidence" value="ECO:0007669"/>
    <property type="project" value="TreeGrafter"/>
</dbReference>
<dbReference type="GO" id="GO:0005737">
    <property type="term" value="C:cytoplasm"/>
    <property type="evidence" value="ECO:0007669"/>
    <property type="project" value="TreeGrafter"/>
</dbReference>
<dbReference type="PROSITE" id="PS50206">
    <property type="entry name" value="RHODANESE_3"/>
    <property type="match status" value="1"/>
</dbReference>
<reference evidence="3 4" key="1">
    <citation type="journal article" date="2018" name="PLoS Pathog.">
        <title>Evolution of structural diversity of trichothecenes, a family of toxins produced by plant pathogenic and entomopathogenic fungi.</title>
        <authorList>
            <person name="Proctor R.H."/>
            <person name="McCormick S.P."/>
            <person name="Kim H.S."/>
            <person name="Cardoza R.E."/>
            <person name="Stanley A.M."/>
            <person name="Lindo L."/>
            <person name="Kelly A."/>
            <person name="Brown D.W."/>
            <person name="Lee T."/>
            <person name="Vaughan M.M."/>
            <person name="Alexander N.J."/>
            <person name="Busman M."/>
            <person name="Gutierrez S."/>
        </authorList>
    </citation>
    <scope>NUCLEOTIDE SEQUENCE [LARGE SCALE GENOMIC DNA]</scope>
    <source>
        <strain evidence="3 4">IBT 40837</strain>
    </source>
</reference>
<sequence>MASSAQESGRPKSSSVPTFEDIPPSSVTCASIEPSEVYELIERFKEAGEHGQKDFLLVDVRRTDWEGGTVATSINLPAQSFYQTRPAVYQLCKQAGVKKVIFYCGSCGTRGPKCAGWFQEYLNSIGEVGMTAAILRGGVKGWQKTYNGQLMDYYDPNAWGGSRSK</sequence>
<protein>
    <submittedName>
        <fullName evidence="3">Arsenate reductase arc2</fullName>
    </submittedName>
</protein>
<evidence type="ECO:0000256" key="1">
    <source>
        <dbReference type="SAM" id="MobiDB-lite"/>
    </source>
</evidence>
<feature type="region of interest" description="Disordered" evidence="1">
    <location>
        <begin position="1"/>
        <end position="26"/>
    </location>
</feature>
<dbReference type="OrthoDB" id="8300214at2759"/>
<evidence type="ECO:0000313" key="4">
    <source>
        <dbReference type="Proteomes" id="UP000266272"/>
    </source>
</evidence>
<accession>A0A395NP61</accession>
<dbReference type="Proteomes" id="UP000266272">
    <property type="component" value="Unassembled WGS sequence"/>
</dbReference>
<dbReference type="CDD" id="cd01443">
    <property type="entry name" value="Cdc25_Acr2p"/>
    <property type="match status" value="1"/>
</dbReference>
<proteinExistence type="predicted"/>
<organism evidence="3 4">
    <name type="scientific">Trichoderma arundinaceum</name>
    <dbReference type="NCBI Taxonomy" id="490622"/>
    <lineage>
        <taxon>Eukaryota</taxon>
        <taxon>Fungi</taxon>
        <taxon>Dikarya</taxon>
        <taxon>Ascomycota</taxon>
        <taxon>Pezizomycotina</taxon>
        <taxon>Sordariomycetes</taxon>
        <taxon>Hypocreomycetidae</taxon>
        <taxon>Hypocreales</taxon>
        <taxon>Hypocreaceae</taxon>
        <taxon>Trichoderma</taxon>
    </lineage>
</organism>
<dbReference type="InterPro" id="IPR001763">
    <property type="entry name" value="Rhodanese-like_dom"/>
</dbReference>
<comment type="caution">
    <text evidence="3">The sequence shown here is derived from an EMBL/GenBank/DDBJ whole genome shotgun (WGS) entry which is preliminary data.</text>
</comment>
<keyword evidence="4" id="KW-1185">Reference proteome</keyword>